<dbReference type="Proteomes" id="UP000035681">
    <property type="component" value="Unplaced"/>
</dbReference>
<proteinExistence type="inferred from homology"/>
<evidence type="ECO:0000313" key="4">
    <source>
        <dbReference type="Proteomes" id="UP000035681"/>
    </source>
</evidence>
<dbReference type="HAMAP" id="MF_00311">
    <property type="entry name" value="ATP_synth_E_arch"/>
    <property type="match status" value="1"/>
</dbReference>
<dbReference type="GO" id="GO:0033178">
    <property type="term" value="C:proton-transporting two-sector ATPase complex, catalytic domain"/>
    <property type="evidence" value="ECO:0007669"/>
    <property type="project" value="InterPro"/>
</dbReference>
<evidence type="ECO:0000256" key="1">
    <source>
        <dbReference type="ARBA" id="ARBA00005901"/>
    </source>
</evidence>
<keyword evidence="2" id="KW-0813">Transport</keyword>
<keyword evidence="3" id="KW-0406">Ion transport</keyword>
<dbReference type="Gene3D" id="3.30.2320.30">
    <property type="entry name" value="ATP synthase, E subunit, C-terminal"/>
    <property type="match status" value="1"/>
</dbReference>
<evidence type="ECO:0000256" key="2">
    <source>
        <dbReference type="ARBA" id="ARBA00022448"/>
    </source>
</evidence>
<reference evidence="5" key="1">
    <citation type="submission" date="2024-02" db="UniProtKB">
        <authorList>
            <consortium name="WormBaseParasite"/>
        </authorList>
    </citation>
    <scope>IDENTIFICATION</scope>
</reference>
<protein>
    <submittedName>
        <fullName evidence="5">V-type proton ATPase subunit E</fullName>
    </submittedName>
</protein>
<keyword evidence="4" id="KW-1185">Reference proteome</keyword>
<sequence>KQNIMGISDNEVQKQLSHMMAFIEQEANEKAEEIDAKAEEEYTIEKGRLVQQQRTKIMEYYDKKKKQVVLQKKIHSSNMLNEGRLQCLKAREEHLNNVLEEARSNLSQISGSNKYPEILSGLIKQALYQMLEKQVDLRCRKQDVSLVKEILPKLLSELESVWGDKTQVTISSDYLPENSAGGVEVSAKGGKIKVTSTLESRLDLIAKQIIPQIRTALFGANPNRSHFD</sequence>
<dbReference type="InterPro" id="IPR038495">
    <property type="entry name" value="ATPase_E_C"/>
</dbReference>
<dbReference type="Pfam" id="PF01991">
    <property type="entry name" value="vATP-synt_E"/>
    <property type="match status" value="1"/>
</dbReference>
<organism evidence="4 5">
    <name type="scientific">Strongyloides stercoralis</name>
    <name type="common">Threadworm</name>
    <dbReference type="NCBI Taxonomy" id="6248"/>
    <lineage>
        <taxon>Eukaryota</taxon>
        <taxon>Metazoa</taxon>
        <taxon>Ecdysozoa</taxon>
        <taxon>Nematoda</taxon>
        <taxon>Chromadorea</taxon>
        <taxon>Rhabditida</taxon>
        <taxon>Tylenchina</taxon>
        <taxon>Panagrolaimomorpha</taxon>
        <taxon>Strongyloidoidea</taxon>
        <taxon>Strongyloididae</taxon>
        <taxon>Strongyloides</taxon>
    </lineage>
</organism>
<dbReference type="WBParaSite" id="TCONS_00016050.p1">
    <property type="protein sequence ID" value="TCONS_00016050.p1"/>
    <property type="gene ID" value="XLOC_010649"/>
</dbReference>
<dbReference type="Gene3D" id="6.10.250.1620">
    <property type="match status" value="1"/>
</dbReference>
<dbReference type="AlphaFoldDB" id="A0AAF5DP52"/>
<accession>A0AAF5DP52</accession>
<dbReference type="GO" id="GO:0046961">
    <property type="term" value="F:proton-transporting ATPase activity, rotational mechanism"/>
    <property type="evidence" value="ECO:0007669"/>
    <property type="project" value="InterPro"/>
</dbReference>
<name>A0AAF5DP52_STRER</name>
<evidence type="ECO:0000313" key="5">
    <source>
        <dbReference type="WBParaSite" id="TCONS_00016050.p1"/>
    </source>
</evidence>
<evidence type="ECO:0000256" key="3">
    <source>
        <dbReference type="ARBA" id="ARBA00023065"/>
    </source>
</evidence>
<dbReference type="SUPFAM" id="SSF160527">
    <property type="entry name" value="V-type ATPase subunit E-like"/>
    <property type="match status" value="1"/>
</dbReference>
<dbReference type="PANTHER" id="PTHR45715">
    <property type="entry name" value="ATPASE H+-TRANSPORTING V1 SUBUNIT E1A-RELATED"/>
    <property type="match status" value="1"/>
</dbReference>
<dbReference type="InterPro" id="IPR002842">
    <property type="entry name" value="ATPase_V1_Esu"/>
</dbReference>
<comment type="similarity">
    <text evidence="1">Belongs to the V-ATPase E subunit family.</text>
</comment>